<sequence>MAYPNLQVLFFFFFFFFLVSSSGPHRPVTCACSALNVRPKTHDRVLPAGCADNPSQDGDRSDEEEADREHTHNKDPQARATGRDGRDECARTEDVASM</sequence>
<feature type="region of interest" description="Disordered" evidence="1">
    <location>
        <begin position="44"/>
        <end position="98"/>
    </location>
</feature>
<feature type="signal peptide" evidence="2">
    <location>
        <begin position="1"/>
        <end position="21"/>
    </location>
</feature>
<dbReference type="EMBL" id="JH793022">
    <property type="protein sequence ID" value="ELQ35114.1"/>
    <property type="molecule type" value="Genomic_DNA"/>
</dbReference>
<protein>
    <recommendedName>
        <fullName evidence="4">Secreted protein</fullName>
    </recommendedName>
</protein>
<evidence type="ECO:0000256" key="1">
    <source>
        <dbReference type="SAM" id="MobiDB-lite"/>
    </source>
</evidence>
<evidence type="ECO:0000313" key="3">
    <source>
        <dbReference type="EMBL" id="ELQ35114.1"/>
    </source>
</evidence>
<evidence type="ECO:0000256" key="2">
    <source>
        <dbReference type="SAM" id="SignalP"/>
    </source>
</evidence>
<gene>
    <name evidence="3" type="ORF">OOU_Y34scaffold00726g74</name>
</gene>
<feature type="chain" id="PRO_5041640323" description="Secreted protein" evidence="2">
    <location>
        <begin position="22"/>
        <end position="98"/>
    </location>
</feature>
<organism evidence="3">
    <name type="scientific">Pyricularia oryzae (strain Y34)</name>
    <name type="common">Rice blast fungus</name>
    <name type="synonym">Magnaporthe oryzae</name>
    <dbReference type="NCBI Taxonomy" id="1143189"/>
    <lineage>
        <taxon>Eukaryota</taxon>
        <taxon>Fungi</taxon>
        <taxon>Dikarya</taxon>
        <taxon>Ascomycota</taxon>
        <taxon>Pezizomycotina</taxon>
        <taxon>Sordariomycetes</taxon>
        <taxon>Sordariomycetidae</taxon>
        <taxon>Magnaporthales</taxon>
        <taxon>Pyriculariaceae</taxon>
        <taxon>Pyricularia</taxon>
    </lineage>
</organism>
<dbReference type="Proteomes" id="UP000011086">
    <property type="component" value="Unassembled WGS sequence"/>
</dbReference>
<reference evidence="3" key="1">
    <citation type="journal article" date="2012" name="PLoS Genet.">
        <title>Comparative analysis of the genomes of two field isolates of the rice blast fungus Magnaporthe oryzae.</title>
        <authorList>
            <person name="Xue M."/>
            <person name="Yang J."/>
            <person name="Li Z."/>
            <person name="Hu S."/>
            <person name="Yao N."/>
            <person name="Dean R.A."/>
            <person name="Zhao W."/>
            <person name="Shen M."/>
            <person name="Zhang H."/>
            <person name="Li C."/>
            <person name="Liu L."/>
            <person name="Cao L."/>
            <person name="Xu X."/>
            <person name="Xing Y."/>
            <person name="Hsiang T."/>
            <person name="Zhang Z."/>
            <person name="Xu J.R."/>
            <person name="Peng Y.L."/>
        </authorList>
    </citation>
    <scope>NUCLEOTIDE SEQUENCE</scope>
    <source>
        <strain evidence="3">Y34</strain>
    </source>
</reference>
<evidence type="ECO:0008006" key="4">
    <source>
        <dbReference type="Google" id="ProtNLM"/>
    </source>
</evidence>
<feature type="compositionally biased region" description="Basic and acidic residues" evidence="1">
    <location>
        <begin position="67"/>
        <end position="98"/>
    </location>
</feature>
<accession>A0AA97NRV5</accession>
<dbReference type="AlphaFoldDB" id="A0AA97NRV5"/>
<keyword evidence="2" id="KW-0732">Signal</keyword>
<proteinExistence type="predicted"/>
<name>A0AA97NRV5_PYRO3</name>